<dbReference type="InterPro" id="IPR036895">
    <property type="entry name" value="Uracil-DNA_glycosylase-like_sf"/>
</dbReference>
<evidence type="ECO:0000313" key="13">
    <source>
        <dbReference type="EMBL" id="OGL39134.1"/>
    </source>
</evidence>
<evidence type="ECO:0000256" key="11">
    <source>
        <dbReference type="ARBA" id="ARBA00023204"/>
    </source>
</evidence>
<evidence type="ECO:0000256" key="5">
    <source>
        <dbReference type="ARBA" id="ARBA00022485"/>
    </source>
</evidence>
<dbReference type="SUPFAM" id="SSF52141">
    <property type="entry name" value="Uracil-DNA glycosylase-like"/>
    <property type="match status" value="1"/>
</dbReference>
<dbReference type="InterPro" id="IPR005122">
    <property type="entry name" value="Uracil-DNA_glycosylase-like"/>
</dbReference>
<accession>A0A1F7RDX1</accession>
<evidence type="ECO:0000256" key="10">
    <source>
        <dbReference type="ARBA" id="ARBA00023014"/>
    </source>
</evidence>
<keyword evidence="8" id="KW-0378">Hydrolase</keyword>
<dbReference type="Proteomes" id="UP000178526">
    <property type="component" value="Unassembled WGS sequence"/>
</dbReference>
<dbReference type="InterPro" id="IPR051536">
    <property type="entry name" value="UDG_Type-4/5"/>
</dbReference>
<dbReference type="NCBIfam" id="TIGR00758">
    <property type="entry name" value="UDG_fam4"/>
    <property type="match status" value="1"/>
</dbReference>
<evidence type="ECO:0000256" key="1">
    <source>
        <dbReference type="ARBA" id="ARBA00001400"/>
    </source>
</evidence>
<dbReference type="SMART" id="SM00987">
    <property type="entry name" value="UreE_C"/>
    <property type="match status" value="1"/>
</dbReference>
<dbReference type="GO" id="GO:0004844">
    <property type="term" value="F:uracil DNA N-glycosylase activity"/>
    <property type="evidence" value="ECO:0007669"/>
    <property type="project" value="UniProtKB-EC"/>
</dbReference>
<sequence>MNKIYSILHDLENYLNFQKTLGVRGVINPREKISDQQKQAEAPKETLMELLRKEMGNCTRCKLHPTRKNLVFGTGDLYSELVFVGEAPGADEDIQGEPFVGKAGMLLTKIIQSMGYDRKEVYIANIIKCRPPNNRNPETDEIQQCEPFLIKQLSILKPKVICALGTFAAQTLLKTQERISLLRGKFHSYQGIKVMPTYHPAYLLRNPSEKRSVWEDVKLVMKELGKKIN</sequence>
<feature type="domain" description="Uracil-DNA glycosylase-like" evidence="12">
    <location>
        <begin position="72"/>
        <end position="218"/>
    </location>
</feature>
<keyword evidence="6" id="KW-0479">Metal-binding</keyword>
<dbReference type="Gene3D" id="3.40.470.10">
    <property type="entry name" value="Uracil-DNA glycosylase-like domain"/>
    <property type="match status" value="1"/>
</dbReference>
<evidence type="ECO:0000313" key="14">
    <source>
        <dbReference type="Proteomes" id="UP000178526"/>
    </source>
</evidence>
<evidence type="ECO:0000256" key="6">
    <source>
        <dbReference type="ARBA" id="ARBA00022723"/>
    </source>
</evidence>
<evidence type="ECO:0000259" key="12">
    <source>
        <dbReference type="SMART" id="SM00986"/>
    </source>
</evidence>
<dbReference type="PANTHER" id="PTHR33693">
    <property type="entry name" value="TYPE-5 URACIL-DNA GLYCOSYLASE"/>
    <property type="match status" value="1"/>
</dbReference>
<organism evidence="13 14">
    <name type="scientific">Candidatus Schekmanbacteria bacterium GWA2_38_11</name>
    <dbReference type="NCBI Taxonomy" id="1817876"/>
    <lineage>
        <taxon>Bacteria</taxon>
        <taxon>Candidatus Schekmaniibacteriota</taxon>
    </lineage>
</organism>
<gene>
    <name evidence="13" type="ORF">A2042_07995</name>
</gene>
<dbReference type="GO" id="GO:0006281">
    <property type="term" value="P:DNA repair"/>
    <property type="evidence" value="ECO:0007669"/>
    <property type="project" value="UniProtKB-KW"/>
</dbReference>
<comment type="caution">
    <text evidence="13">The sequence shown here is derived from an EMBL/GenBank/DDBJ whole genome shotgun (WGS) entry which is preliminary data.</text>
</comment>
<evidence type="ECO:0000256" key="2">
    <source>
        <dbReference type="ARBA" id="ARBA00006521"/>
    </source>
</evidence>
<keyword evidence="11" id="KW-0234">DNA repair</keyword>
<name>A0A1F7RDX1_9BACT</name>
<proteinExistence type="inferred from homology"/>
<dbReference type="GO" id="GO:0051539">
    <property type="term" value="F:4 iron, 4 sulfur cluster binding"/>
    <property type="evidence" value="ECO:0007669"/>
    <property type="project" value="UniProtKB-KW"/>
</dbReference>
<keyword evidence="7" id="KW-0227">DNA damage</keyword>
<keyword evidence="9" id="KW-0408">Iron</keyword>
<dbReference type="SMART" id="SM00986">
    <property type="entry name" value="UDG"/>
    <property type="match status" value="1"/>
</dbReference>
<dbReference type="EMBL" id="MGDB01000127">
    <property type="protein sequence ID" value="OGL39134.1"/>
    <property type="molecule type" value="Genomic_DNA"/>
</dbReference>
<evidence type="ECO:0000256" key="7">
    <source>
        <dbReference type="ARBA" id="ARBA00022763"/>
    </source>
</evidence>
<evidence type="ECO:0000256" key="4">
    <source>
        <dbReference type="ARBA" id="ARBA00019403"/>
    </source>
</evidence>
<dbReference type="GO" id="GO:0046872">
    <property type="term" value="F:metal ion binding"/>
    <property type="evidence" value="ECO:0007669"/>
    <property type="project" value="UniProtKB-KW"/>
</dbReference>
<reference evidence="13 14" key="1">
    <citation type="journal article" date="2016" name="Nat. Commun.">
        <title>Thousands of microbial genomes shed light on interconnected biogeochemical processes in an aquifer system.</title>
        <authorList>
            <person name="Anantharaman K."/>
            <person name="Brown C.T."/>
            <person name="Hug L.A."/>
            <person name="Sharon I."/>
            <person name="Castelle C.J."/>
            <person name="Probst A.J."/>
            <person name="Thomas B.C."/>
            <person name="Singh A."/>
            <person name="Wilkins M.J."/>
            <person name="Karaoz U."/>
            <person name="Brodie E.L."/>
            <person name="Williams K.H."/>
            <person name="Hubbard S.S."/>
            <person name="Banfield J.F."/>
        </authorList>
    </citation>
    <scope>NUCLEOTIDE SEQUENCE [LARGE SCALE GENOMIC DNA]</scope>
</reference>
<dbReference type="CDD" id="cd10030">
    <property type="entry name" value="UDG-F4_TTUDGA_SPO1dp_like"/>
    <property type="match status" value="1"/>
</dbReference>
<dbReference type="AlphaFoldDB" id="A0A1F7RDX1"/>
<comment type="similarity">
    <text evidence="2">Belongs to the uracil-DNA glycosylase (UDG) superfamily. Type 4 (UDGa) family.</text>
</comment>
<comment type="catalytic activity">
    <reaction evidence="1">
        <text>Hydrolyzes single-stranded DNA or mismatched double-stranded DNA and polynucleotides, releasing free uracil.</text>
        <dbReference type="EC" id="3.2.2.27"/>
    </reaction>
</comment>
<protein>
    <recommendedName>
        <fullName evidence="4">Type-4 uracil-DNA glycosylase</fullName>
        <ecNumber evidence="3">3.2.2.27</ecNumber>
    </recommendedName>
</protein>
<dbReference type="Pfam" id="PF03167">
    <property type="entry name" value="UDG"/>
    <property type="match status" value="1"/>
</dbReference>
<evidence type="ECO:0000256" key="3">
    <source>
        <dbReference type="ARBA" id="ARBA00012030"/>
    </source>
</evidence>
<dbReference type="PANTHER" id="PTHR33693:SF1">
    <property type="entry name" value="TYPE-4 URACIL-DNA GLYCOSYLASE"/>
    <property type="match status" value="1"/>
</dbReference>
<dbReference type="InterPro" id="IPR005273">
    <property type="entry name" value="Ura-DNA_glyco_family4"/>
</dbReference>
<dbReference type="EC" id="3.2.2.27" evidence="3"/>
<evidence type="ECO:0000256" key="8">
    <source>
        <dbReference type="ARBA" id="ARBA00022801"/>
    </source>
</evidence>
<keyword evidence="10" id="KW-0411">Iron-sulfur</keyword>
<keyword evidence="5" id="KW-0004">4Fe-4S</keyword>
<evidence type="ECO:0000256" key="9">
    <source>
        <dbReference type="ARBA" id="ARBA00023004"/>
    </source>
</evidence>